<dbReference type="EMBL" id="JAFDVH010000023">
    <property type="protein sequence ID" value="KAG7456168.1"/>
    <property type="molecule type" value="Genomic_DNA"/>
</dbReference>
<accession>A0A9D3T0P4</accession>
<gene>
    <name evidence="1" type="ORF">MATL_G00248870</name>
</gene>
<reference evidence="1" key="1">
    <citation type="submission" date="2021-01" db="EMBL/GenBank/DDBJ databases">
        <authorList>
            <person name="Zahm M."/>
            <person name="Roques C."/>
            <person name="Cabau C."/>
            <person name="Klopp C."/>
            <person name="Donnadieu C."/>
            <person name="Jouanno E."/>
            <person name="Lampietro C."/>
            <person name="Louis A."/>
            <person name="Herpin A."/>
            <person name="Echchiki A."/>
            <person name="Berthelot C."/>
            <person name="Parey E."/>
            <person name="Roest-Crollius H."/>
            <person name="Braasch I."/>
            <person name="Postlethwait J."/>
            <person name="Bobe J."/>
            <person name="Montfort J."/>
            <person name="Bouchez O."/>
            <person name="Begum T."/>
            <person name="Mejri S."/>
            <person name="Adams A."/>
            <person name="Chen W.-J."/>
            <person name="Guiguen Y."/>
        </authorList>
    </citation>
    <scope>NUCLEOTIDE SEQUENCE</scope>
    <source>
        <strain evidence="1">YG-15Mar2019-1</strain>
        <tissue evidence="1">Brain</tissue>
    </source>
</reference>
<comment type="caution">
    <text evidence="1">The sequence shown here is derived from an EMBL/GenBank/DDBJ whole genome shotgun (WGS) entry which is preliminary data.</text>
</comment>
<evidence type="ECO:0000313" key="2">
    <source>
        <dbReference type="Proteomes" id="UP001046870"/>
    </source>
</evidence>
<keyword evidence="2" id="KW-1185">Reference proteome</keyword>
<evidence type="ECO:0000313" key="1">
    <source>
        <dbReference type="EMBL" id="KAG7456168.1"/>
    </source>
</evidence>
<dbReference type="Proteomes" id="UP001046870">
    <property type="component" value="Chromosome 23"/>
</dbReference>
<sequence>MLNTASFHITVPMPSLHRHKSEEDTSCADIQAVCGHLTERLLVCNETNPLADLPSPIPSPIPRGTKPVCSATVGSHTSSANSMAGLGLQGSACIKANALTTELLSSKESLSLRKGFHITEVTEMQSIKCYFSIKSMHSLRKTLQ</sequence>
<dbReference type="AlphaFoldDB" id="A0A9D3T0P4"/>
<name>A0A9D3T0P4_MEGAT</name>
<proteinExistence type="predicted"/>
<organism evidence="1 2">
    <name type="scientific">Megalops atlanticus</name>
    <name type="common">Tarpon</name>
    <name type="synonym">Clupea gigantea</name>
    <dbReference type="NCBI Taxonomy" id="7932"/>
    <lineage>
        <taxon>Eukaryota</taxon>
        <taxon>Metazoa</taxon>
        <taxon>Chordata</taxon>
        <taxon>Craniata</taxon>
        <taxon>Vertebrata</taxon>
        <taxon>Euteleostomi</taxon>
        <taxon>Actinopterygii</taxon>
        <taxon>Neopterygii</taxon>
        <taxon>Teleostei</taxon>
        <taxon>Elopiformes</taxon>
        <taxon>Megalopidae</taxon>
        <taxon>Megalops</taxon>
    </lineage>
</organism>
<protein>
    <submittedName>
        <fullName evidence="1">Uncharacterized protein</fullName>
    </submittedName>
</protein>